<sequence length="138" mass="15845">MLTFKEWLNDVFLHIQFTIGEENNQLAFLDILVCRKDAGGLKTKVFRKMTNTMEFLNFNSNQRSCVRALYRRAQTHCSEEEDKIAELCDISDDSEHNFREIIKAASNMDNETAAINDSKTKCQAITVPIKTPSGDYRS</sequence>
<dbReference type="AlphaFoldDB" id="A0A3P7N893"/>
<dbReference type="Proteomes" id="UP000281553">
    <property type="component" value="Unassembled WGS sequence"/>
</dbReference>
<keyword evidence="2" id="KW-1185">Reference proteome</keyword>
<name>A0A3P7N893_DIBLA</name>
<organism evidence="1 2">
    <name type="scientific">Dibothriocephalus latus</name>
    <name type="common">Fish tapeworm</name>
    <name type="synonym">Diphyllobothrium latum</name>
    <dbReference type="NCBI Taxonomy" id="60516"/>
    <lineage>
        <taxon>Eukaryota</taxon>
        <taxon>Metazoa</taxon>
        <taxon>Spiralia</taxon>
        <taxon>Lophotrochozoa</taxon>
        <taxon>Platyhelminthes</taxon>
        <taxon>Cestoda</taxon>
        <taxon>Eucestoda</taxon>
        <taxon>Diphyllobothriidea</taxon>
        <taxon>Diphyllobothriidae</taxon>
        <taxon>Dibothriocephalus</taxon>
    </lineage>
</organism>
<dbReference type="PANTHER" id="PTHR21301:SF10">
    <property type="entry name" value="REVERSE TRANSCRIPTASE DOMAIN-CONTAINING PROTEIN"/>
    <property type="match status" value="1"/>
</dbReference>
<proteinExistence type="predicted"/>
<evidence type="ECO:0000313" key="2">
    <source>
        <dbReference type="Proteomes" id="UP000281553"/>
    </source>
</evidence>
<gene>
    <name evidence="1" type="ORF">DILT_LOCUS16941</name>
</gene>
<accession>A0A3P7N893</accession>
<reference evidence="1 2" key="1">
    <citation type="submission" date="2018-11" db="EMBL/GenBank/DDBJ databases">
        <authorList>
            <consortium name="Pathogen Informatics"/>
        </authorList>
    </citation>
    <scope>NUCLEOTIDE SEQUENCE [LARGE SCALE GENOMIC DNA]</scope>
</reference>
<dbReference type="EMBL" id="UYRU01088221">
    <property type="protein sequence ID" value="VDN36080.1"/>
    <property type="molecule type" value="Genomic_DNA"/>
</dbReference>
<dbReference type="OrthoDB" id="10047121at2759"/>
<evidence type="ECO:0000313" key="1">
    <source>
        <dbReference type="EMBL" id="VDN36080.1"/>
    </source>
</evidence>
<protein>
    <submittedName>
        <fullName evidence="1">Uncharacterized protein</fullName>
    </submittedName>
</protein>
<dbReference type="PANTHER" id="PTHR21301">
    <property type="entry name" value="REVERSE TRANSCRIPTASE"/>
    <property type="match status" value="1"/>
</dbReference>